<dbReference type="Gene3D" id="2.60.40.10">
    <property type="entry name" value="Immunoglobulins"/>
    <property type="match status" value="1"/>
</dbReference>
<protein>
    <recommendedName>
        <fullName evidence="4">DUF1573 domain-containing protein</fullName>
    </recommendedName>
</protein>
<evidence type="ECO:0000313" key="2">
    <source>
        <dbReference type="EMBL" id="KGO88935.1"/>
    </source>
</evidence>
<dbReference type="AlphaFoldDB" id="A0A0A2MKT5"/>
<dbReference type="InterPro" id="IPR011467">
    <property type="entry name" value="DUF1573"/>
</dbReference>
<dbReference type="RefSeq" id="WP_026980643.1">
    <property type="nucleotide sequence ID" value="NZ_AUCZ01000011.1"/>
</dbReference>
<proteinExistence type="predicted"/>
<dbReference type="STRING" id="1121899.GCA_000430025_02223"/>
<dbReference type="EMBL" id="JRLW01000013">
    <property type="protein sequence ID" value="KGO88935.1"/>
    <property type="molecule type" value="Genomic_DNA"/>
</dbReference>
<dbReference type="PANTHER" id="PTHR37833">
    <property type="entry name" value="LIPOPROTEIN-RELATED"/>
    <property type="match status" value="1"/>
</dbReference>
<sequence>MKKLLGLVAILAFSVASYAQKGPKIEFKAKDNTIDYGTVTKDSDNGIRTFEFTNTGDAPLIITNVQSTCGCTVPSKPTEPIMPGKTGKIDVKYNMNPGKISKTITVESNAVNVEGGKVALRIKGEVIVKEEKNVLEKAKVGPQS</sequence>
<evidence type="ECO:0000313" key="3">
    <source>
        <dbReference type="Proteomes" id="UP000030121"/>
    </source>
</evidence>
<dbReference type="InterPro" id="IPR013783">
    <property type="entry name" value="Ig-like_fold"/>
</dbReference>
<dbReference type="OrthoDB" id="826619at2"/>
<dbReference type="PANTHER" id="PTHR37833:SF1">
    <property type="entry name" value="SIGNAL PEPTIDE PROTEIN"/>
    <property type="match status" value="1"/>
</dbReference>
<accession>A0A0A2MKT5</accession>
<keyword evidence="3" id="KW-1185">Reference proteome</keyword>
<feature type="signal peptide" evidence="1">
    <location>
        <begin position="1"/>
        <end position="19"/>
    </location>
</feature>
<reference evidence="2 3" key="1">
    <citation type="submission" date="2013-09" db="EMBL/GenBank/DDBJ databases">
        <authorList>
            <person name="Zeng Z."/>
            <person name="Chen C."/>
        </authorList>
    </citation>
    <scope>NUCLEOTIDE SEQUENCE [LARGE SCALE GENOMIC DNA]</scope>
    <source>
        <strain evidence="2 3">GH29-5</strain>
    </source>
</reference>
<dbReference type="Proteomes" id="UP000030121">
    <property type="component" value="Unassembled WGS sequence"/>
</dbReference>
<dbReference type="eggNOG" id="ENOG5031NHZ">
    <property type="taxonomic scope" value="Bacteria"/>
</dbReference>
<name>A0A0A2MKT5_9FLAO</name>
<dbReference type="Pfam" id="PF07610">
    <property type="entry name" value="DUF1573"/>
    <property type="match status" value="1"/>
</dbReference>
<organism evidence="2 3">
    <name type="scientific">Flavobacterium suncheonense GH29-5 = DSM 17707</name>
    <dbReference type="NCBI Taxonomy" id="1121899"/>
    <lineage>
        <taxon>Bacteria</taxon>
        <taxon>Pseudomonadati</taxon>
        <taxon>Bacteroidota</taxon>
        <taxon>Flavobacteriia</taxon>
        <taxon>Flavobacteriales</taxon>
        <taxon>Flavobacteriaceae</taxon>
        <taxon>Flavobacterium</taxon>
    </lineage>
</organism>
<feature type="chain" id="PRO_5002003372" description="DUF1573 domain-containing protein" evidence="1">
    <location>
        <begin position="20"/>
        <end position="144"/>
    </location>
</feature>
<gene>
    <name evidence="2" type="ORF">Q764_10005</name>
</gene>
<keyword evidence="1" id="KW-0732">Signal</keyword>
<comment type="caution">
    <text evidence="2">The sequence shown here is derived from an EMBL/GenBank/DDBJ whole genome shotgun (WGS) entry which is preliminary data.</text>
</comment>
<evidence type="ECO:0000256" key="1">
    <source>
        <dbReference type="SAM" id="SignalP"/>
    </source>
</evidence>
<evidence type="ECO:0008006" key="4">
    <source>
        <dbReference type="Google" id="ProtNLM"/>
    </source>
</evidence>